<organism evidence="4 5">
    <name type="scientific">Caerostris extrusa</name>
    <name type="common">Bark spider</name>
    <name type="synonym">Caerostris bankana</name>
    <dbReference type="NCBI Taxonomy" id="172846"/>
    <lineage>
        <taxon>Eukaryota</taxon>
        <taxon>Metazoa</taxon>
        <taxon>Ecdysozoa</taxon>
        <taxon>Arthropoda</taxon>
        <taxon>Chelicerata</taxon>
        <taxon>Arachnida</taxon>
        <taxon>Araneae</taxon>
        <taxon>Araneomorphae</taxon>
        <taxon>Entelegynae</taxon>
        <taxon>Araneoidea</taxon>
        <taxon>Araneidae</taxon>
        <taxon>Caerostris</taxon>
    </lineage>
</organism>
<evidence type="ECO:0000256" key="2">
    <source>
        <dbReference type="PROSITE-ProRule" id="PRU00076"/>
    </source>
</evidence>
<evidence type="ECO:0000313" key="5">
    <source>
        <dbReference type="Proteomes" id="UP001054945"/>
    </source>
</evidence>
<comment type="caution">
    <text evidence="4">The sequence shown here is derived from an EMBL/GenBank/DDBJ whole genome shotgun (WGS) entry which is preliminary data.</text>
</comment>
<dbReference type="Pfam" id="PF07974">
    <property type="entry name" value="EGF_2"/>
    <property type="match status" value="1"/>
</dbReference>
<dbReference type="AlphaFoldDB" id="A0AAV4QJJ9"/>
<dbReference type="InterPro" id="IPR013111">
    <property type="entry name" value="EGF_extracell"/>
</dbReference>
<comment type="caution">
    <text evidence="2">Lacks conserved residue(s) required for the propagation of feature annotation.</text>
</comment>
<dbReference type="Proteomes" id="UP001054945">
    <property type="component" value="Unassembled WGS sequence"/>
</dbReference>
<evidence type="ECO:0000256" key="1">
    <source>
        <dbReference type="ARBA" id="ARBA00023157"/>
    </source>
</evidence>
<gene>
    <name evidence="4" type="primary">Megf6_3</name>
    <name evidence="4" type="ORF">CEXT_522971</name>
</gene>
<proteinExistence type="predicted"/>
<name>A0AAV4QJJ9_CAEEX</name>
<dbReference type="PROSITE" id="PS00022">
    <property type="entry name" value="EGF_1"/>
    <property type="match status" value="1"/>
</dbReference>
<sequence>MSGSHLGCAYPGACVRGTFGPGCMFNCDDCQNGGKCDVRAVSCTCQPGFTGLLCNETCPKVCVFSIPL</sequence>
<dbReference type="PROSITE" id="PS50026">
    <property type="entry name" value="EGF_3"/>
    <property type="match status" value="1"/>
</dbReference>
<dbReference type="InterPro" id="IPR000742">
    <property type="entry name" value="EGF"/>
</dbReference>
<keyword evidence="1 2" id="KW-1015">Disulfide bond</keyword>
<keyword evidence="2" id="KW-0245">EGF-like domain</keyword>
<reference evidence="4 5" key="1">
    <citation type="submission" date="2021-06" db="EMBL/GenBank/DDBJ databases">
        <title>Caerostris extrusa draft genome.</title>
        <authorList>
            <person name="Kono N."/>
            <person name="Arakawa K."/>
        </authorList>
    </citation>
    <scope>NUCLEOTIDE SEQUENCE [LARGE SCALE GENOMIC DNA]</scope>
</reference>
<dbReference type="Gene3D" id="2.170.300.10">
    <property type="entry name" value="Tie2 ligand-binding domain superfamily"/>
    <property type="match status" value="1"/>
</dbReference>
<evidence type="ECO:0000313" key="4">
    <source>
        <dbReference type="EMBL" id="GIY08526.1"/>
    </source>
</evidence>
<protein>
    <submittedName>
        <fullName evidence="4">Multiple epidermal growth factor-like domains protein 6</fullName>
    </submittedName>
</protein>
<accession>A0AAV4QJJ9</accession>
<dbReference type="EMBL" id="BPLR01006262">
    <property type="protein sequence ID" value="GIY08526.1"/>
    <property type="molecule type" value="Genomic_DNA"/>
</dbReference>
<evidence type="ECO:0000259" key="3">
    <source>
        <dbReference type="PROSITE" id="PS50026"/>
    </source>
</evidence>
<feature type="disulfide bond" evidence="2">
    <location>
        <begin position="45"/>
        <end position="54"/>
    </location>
</feature>
<keyword evidence="5" id="KW-1185">Reference proteome</keyword>
<feature type="domain" description="EGF-like" evidence="3">
    <location>
        <begin position="24"/>
        <end position="55"/>
    </location>
</feature>